<reference evidence="3" key="1">
    <citation type="submission" date="2019-09" db="EMBL/GenBank/DDBJ databases">
        <title>Expansion of phycobilisome linker gene families in mesophilic red algae.</title>
        <authorList>
            <person name="Lee J."/>
        </authorList>
    </citation>
    <scope>NUCLEOTIDE SEQUENCE [LARGE SCALE GENOMIC DNA]</scope>
    <source>
        <strain evidence="3">CCMP 1328</strain>
        <tissue evidence="3">Unicellular</tissue>
    </source>
</reference>
<dbReference type="Proteomes" id="UP000324585">
    <property type="component" value="Unassembled WGS sequence"/>
</dbReference>
<sequence length="449" mass="48862">MEEEESGGGVSGHFALAHMVLVKARELRFSSEYDLNAIHLAGAMYYSAARHDAQQQDAARAVRELIDATPDAAECQRAVHLLDIHHKTIDENAELLAKIAHYVRFAQAAYSLTAAEAMLSCGLGSSLLDSDFVCFEPVAQNGMPAYFVVLEVGGVVRRCVIAIRGTKEWNDVCADLTFDTAELLDGRAHRGVLQAARALQLTLEERLLDLLDADVVDELVVTGHSLGGAIAMTLALLLRTSSERTDTFVVANTSCVAVSPAPCVSENLLERCKSFTASLVLGFDVVPRLSATSLERMLARLAESEWEGDAKLSIEAALQSYVPARVRSTVATATLSLTERYLAARFRAERKQQGSPPSPPPQLPGPAAHGCSPATSSPRARCQSSVEHVEMHVGGRIFHLRHFCQPDLVFLSEIDAKTLLDIVPSFYKLRDHRTESIIDALQLALARTY</sequence>
<evidence type="ECO:0000313" key="3">
    <source>
        <dbReference type="EMBL" id="KAA8493179.1"/>
    </source>
</evidence>
<dbReference type="SUPFAM" id="SSF53474">
    <property type="entry name" value="alpha/beta-Hydrolases"/>
    <property type="match status" value="1"/>
</dbReference>
<evidence type="ECO:0000259" key="2">
    <source>
        <dbReference type="Pfam" id="PF01764"/>
    </source>
</evidence>
<dbReference type="OrthoDB" id="438440at2759"/>
<dbReference type="PANTHER" id="PTHR47418">
    <property type="entry name" value="ALPHA/BETA-HYDROLASES SUPERFAMILY PROTEIN"/>
    <property type="match status" value="1"/>
</dbReference>
<evidence type="ECO:0000313" key="4">
    <source>
        <dbReference type="Proteomes" id="UP000324585"/>
    </source>
</evidence>
<dbReference type="GO" id="GO:0006629">
    <property type="term" value="P:lipid metabolic process"/>
    <property type="evidence" value="ECO:0007669"/>
    <property type="project" value="InterPro"/>
</dbReference>
<evidence type="ECO:0000256" key="1">
    <source>
        <dbReference type="SAM" id="MobiDB-lite"/>
    </source>
</evidence>
<dbReference type="Pfam" id="PF01764">
    <property type="entry name" value="Lipase_3"/>
    <property type="match status" value="1"/>
</dbReference>
<accession>A0A5J4YP25</accession>
<dbReference type="CDD" id="cd00519">
    <property type="entry name" value="Lipase_3"/>
    <property type="match status" value="1"/>
</dbReference>
<dbReference type="InterPro" id="IPR029058">
    <property type="entry name" value="AB_hydrolase_fold"/>
</dbReference>
<dbReference type="AlphaFoldDB" id="A0A5J4YP25"/>
<organism evidence="3 4">
    <name type="scientific">Porphyridium purpureum</name>
    <name type="common">Red alga</name>
    <name type="synonym">Porphyridium cruentum</name>
    <dbReference type="NCBI Taxonomy" id="35688"/>
    <lineage>
        <taxon>Eukaryota</taxon>
        <taxon>Rhodophyta</taxon>
        <taxon>Bangiophyceae</taxon>
        <taxon>Porphyridiales</taxon>
        <taxon>Porphyridiaceae</taxon>
        <taxon>Porphyridium</taxon>
    </lineage>
</organism>
<proteinExistence type="predicted"/>
<gene>
    <name evidence="3" type="ORF">FVE85_8624</name>
</gene>
<dbReference type="InterPro" id="IPR002921">
    <property type="entry name" value="Fungal_lipase-type"/>
</dbReference>
<protein>
    <submittedName>
        <fullName evidence="3">Sn1-specific diacylglycerol lipase beta</fullName>
    </submittedName>
</protein>
<comment type="caution">
    <text evidence="3">The sequence shown here is derived from an EMBL/GenBank/DDBJ whole genome shotgun (WGS) entry which is preliminary data.</text>
</comment>
<keyword evidence="4" id="KW-1185">Reference proteome</keyword>
<name>A0A5J4YP25_PORPP</name>
<feature type="region of interest" description="Disordered" evidence="1">
    <location>
        <begin position="348"/>
        <end position="379"/>
    </location>
</feature>
<dbReference type="EMBL" id="VRMN01000007">
    <property type="protein sequence ID" value="KAA8493179.1"/>
    <property type="molecule type" value="Genomic_DNA"/>
</dbReference>
<feature type="domain" description="Fungal lipase-type" evidence="2">
    <location>
        <begin position="160"/>
        <end position="291"/>
    </location>
</feature>
<dbReference type="Gene3D" id="3.40.50.1820">
    <property type="entry name" value="alpha/beta hydrolase"/>
    <property type="match status" value="1"/>
</dbReference>